<reference evidence="3" key="2">
    <citation type="submission" date="2015-01" db="EMBL/GenBank/DDBJ databases">
        <title>Evolutionary Origins and Diversification of the Mycorrhizal Mutualists.</title>
        <authorList>
            <consortium name="DOE Joint Genome Institute"/>
            <consortium name="Mycorrhizal Genomics Consortium"/>
            <person name="Kohler A."/>
            <person name="Kuo A."/>
            <person name="Nagy L.G."/>
            <person name="Floudas D."/>
            <person name="Copeland A."/>
            <person name="Barry K.W."/>
            <person name="Cichocki N."/>
            <person name="Veneault-Fourrey C."/>
            <person name="LaButti K."/>
            <person name="Lindquist E.A."/>
            <person name="Lipzen A."/>
            <person name="Lundell T."/>
            <person name="Morin E."/>
            <person name="Murat C."/>
            <person name="Riley R."/>
            <person name="Ohm R."/>
            <person name="Sun H."/>
            <person name="Tunlid A."/>
            <person name="Henrissat B."/>
            <person name="Grigoriev I.V."/>
            <person name="Hibbett D.S."/>
            <person name="Martin F."/>
        </authorList>
    </citation>
    <scope>NUCLEOTIDE SEQUENCE [LARGE SCALE GENOMIC DNA]</scope>
    <source>
        <strain evidence="3">MUT 4182</strain>
    </source>
</reference>
<sequence>MRHALRTQRLNRMSRQSLSIDPASNPLPRARLPARMGFTQFTPILACGNVGRAPLARALKITGGGYQTITIWPQPKTLLEDYLGNAIIHDRMLRPATYLLLNPSGPSDLFSNQVKIRETTGVEFQNAARNKGLPLSLRSAEPSLSSFKFKFITRAAATRTAAK</sequence>
<accession>A0A0C3QFR1</accession>
<evidence type="ECO:0000256" key="1">
    <source>
        <dbReference type="SAM" id="MobiDB-lite"/>
    </source>
</evidence>
<evidence type="ECO:0000313" key="2">
    <source>
        <dbReference type="EMBL" id="KIO24991.1"/>
    </source>
</evidence>
<dbReference type="EMBL" id="KN823050">
    <property type="protein sequence ID" value="KIO24991.1"/>
    <property type="molecule type" value="Genomic_DNA"/>
</dbReference>
<feature type="compositionally biased region" description="Polar residues" evidence="1">
    <location>
        <begin position="8"/>
        <end position="19"/>
    </location>
</feature>
<evidence type="ECO:0000313" key="3">
    <source>
        <dbReference type="Proteomes" id="UP000054248"/>
    </source>
</evidence>
<dbReference type="HOGENOM" id="CLU_1628259_0_0_1"/>
<proteinExistence type="predicted"/>
<keyword evidence="3" id="KW-1185">Reference proteome</keyword>
<gene>
    <name evidence="2" type="ORF">M407DRAFT_95073</name>
</gene>
<dbReference type="AlphaFoldDB" id="A0A0C3QFR1"/>
<organism evidence="2 3">
    <name type="scientific">Tulasnella calospora MUT 4182</name>
    <dbReference type="NCBI Taxonomy" id="1051891"/>
    <lineage>
        <taxon>Eukaryota</taxon>
        <taxon>Fungi</taxon>
        <taxon>Dikarya</taxon>
        <taxon>Basidiomycota</taxon>
        <taxon>Agaricomycotina</taxon>
        <taxon>Agaricomycetes</taxon>
        <taxon>Cantharellales</taxon>
        <taxon>Tulasnellaceae</taxon>
        <taxon>Tulasnella</taxon>
    </lineage>
</organism>
<protein>
    <submittedName>
        <fullName evidence="2">Uncharacterized protein</fullName>
    </submittedName>
</protein>
<name>A0A0C3QFR1_9AGAM</name>
<reference evidence="2 3" key="1">
    <citation type="submission" date="2014-04" db="EMBL/GenBank/DDBJ databases">
        <authorList>
            <consortium name="DOE Joint Genome Institute"/>
            <person name="Kuo A."/>
            <person name="Girlanda M."/>
            <person name="Perotto S."/>
            <person name="Kohler A."/>
            <person name="Nagy L.G."/>
            <person name="Floudas D."/>
            <person name="Copeland A."/>
            <person name="Barry K.W."/>
            <person name="Cichocki N."/>
            <person name="Veneault-Fourrey C."/>
            <person name="LaButti K."/>
            <person name="Lindquist E.A."/>
            <person name="Lipzen A."/>
            <person name="Lundell T."/>
            <person name="Morin E."/>
            <person name="Murat C."/>
            <person name="Sun H."/>
            <person name="Tunlid A."/>
            <person name="Henrissat B."/>
            <person name="Grigoriev I.V."/>
            <person name="Hibbett D.S."/>
            <person name="Martin F."/>
            <person name="Nordberg H.P."/>
            <person name="Cantor M.N."/>
            <person name="Hua S.X."/>
        </authorList>
    </citation>
    <scope>NUCLEOTIDE SEQUENCE [LARGE SCALE GENOMIC DNA]</scope>
    <source>
        <strain evidence="2 3">MUT 4182</strain>
    </source>
</reference>
<feature type="region of interest" description="Disordered" evidence="1">
    <location>
        <begin position="1"/>
        <end position="26"/>
    </location>
</feature>
<dbReference type="Proteomes" id="UP000054248">
    <property type="component" value="Unassembled WGS sequence"/>
</dbReference>